<evidence type="ECO:0000313" key="1">
    <source>
        <dbReference type="Proteomes" id="UP000887565"/>
    </source>
</evidence>
<reference evidence="2" key="1">
    <citation type="submission" date="2022-11" db="UniProtKB">
        <authorList>
            <consortium name="WormBaseParasite"/>
        </authorList>
    </citation>
    <scope>IDENTIFICATION</scope>
</reference>
<keyword evidence="1" id="KW-1185">Reference proteome</keyword>
<sequence>MDLLRDLMPEVSFLENKGQNDDNIKNLIRLVKDGLRKGTAKQLTANLEIPFEYGFTHGFLFSTYPIHKLDIKVHAYGKEKNHVGLTLQKQTFVENLRDFRPAVSYDLTGAKEMVDIQEDFKQKITEAVAKWGNKEKTGKLLAGYVKNLISFVWALTPKVKGKNRMRTYLRGMFMSWPGPSYEYTSKSPSYSVYTTKENMQIVVMVEYECLIVFYFDDKVKSHQTVQLSLITLDSSSLEFAMC</sequence>
<proteinExistence type="predicted"/>
<dbReference type="Proteomes" id="UP000887565">
    <property type="component" value="Unplaced"/>
</dbReference>
<dbReference type="AlphaFoldDB" id="A0A915JVM1"/>
<accession>A0A915JVM1</accession>
<organism evidence="1 2">
    <name type="scientific">Romanomermis culicivorax</name>
    <name type="common">Nematode worm</name>
    <dbReference type="NCBI Taxonomy" id="13658"/>
    <lineage>
        <taxon>Eukaryota</taxon>
        <taxon>Metazoa</taxon>
        <taxon>Ecdysozoa</taxon>
        <taxon>Nematoda</taxon>
        <taxon>Enoplea</taxon>
        <taxon>Dorylaimia</taxon>
        <taxon>Mermithida</taxon>
        <taxon>Mermithoidea</taxon>
        <taxon>Mermithidae</taxon>
        <taxon>Romanomermis</taxon>
    </lineage>
</organism>
<evidence type="ECO:0000313" key="2">
    <source>
        <dbReference type="WBParaSite" id="nRc.2.0.1.t30128-RA"/>
    </source>
</evidence>
<name>A0A915JVM1_ROMCU</name>
<protein>
    <submittedName>
        <fullName evidence="2">Uncharacterized protein</fullName>
    </submittedName>
</protein>
<dbReference type="WBParaSite" id="nRc.2.0.1.t30128-RA">
    <property type="protein sequence ID" value="nRc.2.0.1.t30128-RA"/>
    <property type="gene ID" value="nRc.2.0.1.g30128"/>
</dbReference>